<dbReference type="GO" id="GO:0006508">
    <property type="term" value="P:proteolysis"/>
    <property type="evidence" value="ECO:0007669"/>
    <property type="project" value="UniProtKB-KW"/>
</dbReference>
<keyword evidence="8" id="KW-0963">Cytoplasm</keyword>
<dbReference type="GO" id="GO:0004521">
    <property type="term" value="F:RNA endonuclease activity"/>
    <property type="evidence" value="ECO:0007669"/>
    <property type="project" value="UniProtKB-UniRule"/>
</dbReference>
<dbReference type="EC" id="3.1.-.-" evidence="8"/>
<feature type="binding site" evidence="8">
    <location>
        <position position="120"/>
    </location>
    <ligand>
        <name>Zn(2+)</name>
        <dbReference type="ChEBI" id="CHEBI:29105"/>
        <note>catalytic</note>
    </ligand>
</feature>
<dbReference type="PANTHER" id="PTHR46986">
    <property type="entry name" value="ENDORIBONUCLEASE YBEY, CHLOROPLASTIC"/>
    <property type="match status" value="1"/>
</dbReference>
<keyword evidence="2 8" id="KW-0690">Ribosome biogenesis</keyword>
<evidence type="ECO:0000256" key="7">
    <source>
        <dbReference type="ARBA" id="ARBA00022833"/>
    </source>
</evidence>
<dbReference type="PANTHER" id="PTHR46986:SF1">
    <property type="entry name" value="ENDORIBONUCLEASE YBEY, CHLOROPLASTIC"/>
    <property type="match status" value="1"/>
</dbReference>
<evidence type="ECO:0000256" key="4">
    <source>
        <dbReference type="ARBA" id="ARBA00022723"/>
    </source>
</evidence>
<organism evidence="9 10">
    <name type="scientific">SAR86 cluster bacterium SAR86B</name>
    <dbReference type="NCBI Taxonomy" id="1123867"/>
    <lineage>
        <taxon>Bacteria</taxon>
        <taxon>Pseudomonadati</taxon>
        <taxon>Pseudomonadota</taxon>
        <taxon>Gammaproteobacteria</taxon>
        <taxon>SAR86 cluster</taxon>
    </lineage>
</organism>
<evidence type="ECO:0000256" key="3">
    <source>
        <dbReference type="ARBA" id="ARBA00022722"/>
    </source>
</evidence>
<comment type="cofactor">
    <cofactor evidence="8">
        <name>Zn(2+)</name>
        <dbReference type="ChEBI" id="CHEBI:29105"/>
    </cofactor>
    <text evidence="8">Binds 1 zinc ion.</text>
</comment>
<dbReference type="GO" id="GO:0008270">
    <property type="term" value="F:zinc ion binding"/>
    <property type="evidence" value="ECO:0007669"/>
    <property type="project" value="UniProtKB-UniRule"/>
</dbReference>
<keyword evidence="9" id="KW-0482">Metalloprotease</keyword>
<evidence type="ECO:0000256" key="5">
    <source>
        <dbReference type="ARBA" id="ARBA00022759"/>
    </source>
</evidence>
<dbReference type="GO" id="GO:0006364">
    <property type="term" value="P:rRNA processing"/>
    <property type="evidence" value="ECO:0007669"/>
    <property type="project" value="UniProtKB-UniRule"/>
</dbReference>
<keyword evidence="7 8" id="KW-0862">Zinc</keyword>
<comment type="subcellular location">
    <subcellularLocation>
        <location evidence="8">Cytoplasm</location>
    </subcellularLocation>
</comment>
<dbReference type="InterPro" id="IPR023091">
    <property type="entry name" value="MetalPrtase_cat_dom_sf_prd"/>
</dbReference>
<dbReference type="InterPro" id="IPR020549">
    <property type="entry name" value="YbeY_CS"/>
</dbReference>
<feature type="binding site" evidence="8">
    <location>
        <position position="114"/>
    </location>
    <ligand>
        <name>Zn(2+)</name>
        <dbReference type="ChEBI" id="CHEBI:29105"/>
        <note>catalytic</note>
    </ligand>
</feature>
<evidence type="ECO:0000256" key="2">
    <source>
        <dbReference type="ARBA" id="ARBA00022517"/>
    </source>
</evidence>
<sequence>MIKINQEAFSINNKLSKDLSALSKEIFLLEQKPDAIVNLKFINDEDIKILNQKYRNKSMPTNVLSFENDDISKVHTNEIGDIAISYEYAAREAEEQKKTFHDHVMHLTLHGILHLLGYDHQLESDAEYMELKEVNILSKFNIMNPYKYE</sequence>
<dbReference type="Gene3D" id="3.40.390.30">
    <property type="entry name" value="Metalloproteases ('zincins'), catalytic domain"/>
    <property type="match status" value="1"/>
</dbReference>
<accession>J4KSV6</accession>
<keyword evidence="6 8" id="KW-0378">Hydrolase</keyword>
<evidence type="ECO:0000256" key="1">
    <source>
        <dbReference type="ARBA" id="ARBA00010875"/>
    </source>
</evidence>
<evidence type="ECO:0000256" key="8">
    <source>
        <dbReference type="HAMAP-Rule" id="MF_00009"/>
    </source>
</evidence>
<keyword evidence="3 8" id="KW-0540">Nuclease</keyword>
<dbReference type="InterPro" id="IPR002036">
    <property type="entry name" value="YbeY"/>
</dbReference>
<dbReference type="SUPFAM" id="SSF55486">
    <property type="entry name" value="Metalloproteases ('zincins'), catalytic domain"/>
    <property type="match status" value="1"/>
</dbReference>
<dbReference type="Proteomes" id="UP000010116">
    <property type="component" value="Unassembled WGS sequence"/>
</dbReference>
<dbReference type="HAMAP" id="MF_00009">
    <property type="entry name" value="Endoribonucl_YbeY"/>
    <property type="match status" value="1"/>
</dbReference>
<feature type="binding site" evidence="8">
    <location>
        <position position="110"/>
    </location>
    <ligand>
        <name>Zn(2+)</name>
        <dbReference type="ChEBI" id="CHEBI:29105"/>
        <note>catalytic</note>
    </ligand>
</feature>
<reference evidence="9 10" key="1">
    <citation type="journal article" date="2012" name="ISME J.">
        <title>Genomic insights to SAR86, an abundant and uncultivated marine bacterial lineage.</title>
        <authorList>
            <person name="Dupont C.L."/>
            <person name="Rusch D.B."/>
            <person name="Yooseph S."/>
            <person name="Lombardo M.J."/>
            <person name="Richter R.A."/>
            <person name="Valas R."/>
            <person name="Novotny M."/>
            <person name="Yee-Greenbaum J."/>
            <person name="Selengut J.D."/>
            <person name="Haft D.H."/>
            <person name="Halpern A.L."/>
            <person name="Lasken R.S."/>
            <person name="Nealson K."/>
            <person name="Friedman R."/>
            <person name="Venter J.C."/>
        </authorList>
    </citation>
    <scope>NUCLEOTIDE SEQUENCE [LARGE SCALE GENOMIC DNA]</scope>
</reference>
<comment type="similarity">
    <text evidence="1 8">Belongs to the endoribonuclease YbeY family.</text>
</comment>
<comment type="function">
    <text evidence="8">Single strand-specific metallo-endoribonuclease involved in late-stage 70S ribosome quality control and in maturation of the 3' terminus of the 16S rRNA.</text>
</comment>
<keyword evidence="4 8" id="KW-0479">Metal-binding</keyword>
<gene>
    <name evidence="8" type="primary">ybeY</name>
    <name evidence="9" type="ORF">NT02SARS_0036</name>
</gene>
<dbReference type="PROSITE" id="PS01306">
    <property type="entry name" value="UPF0054"/>
    <property type="match status" value="1"/>
</dbReference>
<dbReference type="NCBIfam" id="TIGR00043">
    <property type="entry name" value="rRNA maturation RNase YbeY"/>
    <property type="match status" value="1"/>
</dbReference>
<keyword evidence="5 8" id="KW-0255">Endonuclease</keyword>
<evidence type="ECO:0000256" key="6">
    <source>
        <dbReference type="ARBA" id="ARBA00022801"/>
    </source>
</evidence>
<dbReference type="EMBL" id="JH611165">
    <property type="protein sequence ID" value="EJP73369.1"/>
    <property type="molecule type" value="Genomic_DNA"/>
</dbReference>
<dbReference type="GO" id="GO:0004222">
    <property type="term" value="F:metalloendopeptidase activity"/>
    <property type="evidence" value="ECO:0007669"/>
    <property type="project" value="InterPro"/>
</dbReference>
<protein>
    <recommendedName>
        <fullName evidence="8">Endoribonuclease YbeY</fullName>
        <ecNumber evidence="8">3.1.-.-</ecNumber>
    </recommendedName>
</protein>
<evidence type="ECO:0000313" key="10">
    <source>
        <dbReference type="Proteomes" id="UP000010116"/>
    </source>
</evidence>
<keyword evidence="9" id="KW-0645">Protease</keyword>
<proteinExistence type="inferred from homology"/>
<evidence type="ECO:0000313" key="9">
    <source>
        <dbReference type="EMBL" id="EJP73369.1"/>
    </source>
</evidence>
<name>J4KSV6_9GAMM</name>
<dbReference type="HOGENOM" id="CLU_106710_0_2_6"/>
<dbReference type="Pfam" id="PF02130">
    <property type="entry name" value="YbeY"/>
    <property type="match status" value="1"/>
</dbReference>
<keyword evidence="8" id="KW-0698">rRNA processing</keyword>
<dbReference type="AlphaFoldDB" id="J4KSV6"/>
<dbReference type="GO" id="GO:0005737">
    <property type="term" value="C:cytoplasm"/>
    <property type="evidence" value="ECO:0007669"/>
    <property type="project" value="UniProtKB-SubCell"/>
</dbReference>